<feature type="compositionally biased region" description="Basic and acidic residues" evidence="1">
    <location>
        <begin position="271"/>
        <end position="300"/>
    </location>
</feature>
<dbReference type="AlphaFoldDB" id="Q3JFQ9"/>
<protein>
    <submittedName>
        <fullName evidence="2">Uncharacterized protein</fullName>
    </submittedName>
</protein>
<evidence type="ECO:0000313" key="3">
    <source>
        <dbReference type="Proteomes" id="UP000002700"/>
    </source>
</evidence>
<dbReference type="Proteomes" id="UP000002700">
    <property type="component" value="Chromosome II"/>
</dbReference>
<feature type="region of interest" description="Disordered" evidence="1">
    <location>
        <begin position="187"/>
        <end position="207"/>
    </location>
</feature>
<sequence>MAIGGPGGERRENSHVKRGVPARTTNESCDAYAARTGSRRGAIRARRRRPRRLFQPRLRCRPRLRQRSQCTPAHVASCARRLGRSRRSGRGADGRRMRDRFATRGRSHDVAAAPKPREWDAKARAACRALLARAGNAPRGPRHSAVDTRGMALARVASCGKPRRGEEREREPAERDVADQMEVLARHRQPLDEHQPEVRDVRDDREVEKQRVLERSVGGFPQKRAPDDINGRDHQFVVLAAAVHAAPAYEAQHQEADRIARGPMVDAEQDRDDRRTEEQHETDAEQADDERQPRGGERPLMRPGRNRRHGRQRAGEIVRGERAGAGPARSRRRKTHAGAPRASAIVRRSARLNGHRMQRDAPRRRLCRISRVARVDVGEQLVELREVPAVVVLPRMEAGLEVRERLRRNAHHAFQEEPQERPFAGDLAVHAPMRVHERQVEIEIRAPEHDARQQHRAGAHQVACRPGLHHGVPHVERDRLVLGFLHRMPQPHVRVCVGRIVETLEVAEQHVGHDRRVMLERDRLREPQRRRQDLLHQPRESPEAAVEPMRGIAGRLGDVVELDVLAAVHRLLPDEALNLPQ</sequence>
<feature type="region of interest" description="Disordered" evidence="1">
    <location>
        <begin position="80"/>
        <end position="117"/>
    </location>
</feature>
<accession>Q3JFQ9</accession>
<dbReference type="HOGENOM" id="CLU_469041_0_0_4"/>
<proteinExistence type="predicted"/>
<feature type="region of interest" description="Disordered" evidence="1">
    <location>
        <begin position="252"/>
        <end position="342"/>
    </location>
</feature>
<feature type="compositionally biased region" description="Basic and acidic residues" evidence="1">
    <location>
        <begin position="313"/>
        <end position="322"/>
    </location>
</feature>
<gene>
    <name evidence="2" type="ordered locus">BURPS1710b_A2445</name>
</gene>
<dbReference type="KEGG" id="bpm:BURPS1710b_A2445"/>
<feature type="compositionally biased region" description="Basic and acidic residues" evidence="1">
    <location>
        <begin position="189"/>
        <end position="207"/>
    </location>
</feature>
<organism evidence="2 3">
    <name type="scientific">Burkholderia pseudomallei (strain 1710b)</name>
    <dbReference type="NCBI Taxonomy" id="320372"/>
    <lineage>
        <taxon>Bacteria</taxon>
        <taxon>Pseudomonadati</taxon>
        <taxon>Pseudomonadota</taxon>
        <taxon>Betaproteobacteria</taxon>
        <taxon>Burkholderiales</taxon>
        <taxon>Burkholderiaceae</taxon>
        <taxon>Burkholderia</taxon>
        <taxon>pseudomallei group</taxon>
    </lineage>
</organism>
<name>Q3JFQ9_BURP1</name>
<feature type="region of interest" description="Disordered" evidence="1">
    <location>
        <begin position="158"/>
        <end position="177"/>
    </location>
</feature>
<dbReference type="EMBL" id="CP000125">
    <property type="protein sequence ID" value="ABA53140.1"/>
    <property type="molecule type" value="Genomic_DNA"/>
</dbReference>
<reference evidence="2 3" key="1">
    <citation type="submission" date="2005-09" db="EMBL/GenBank/DDBJ databases">
        <authorList>
            <person name="Woods D.E."/>
            <person name="Nierman W.C."/>
        </authorList>
    </citation>
    <scope>NUCLEOTIDE SEQUENCE [LARGE SCALE GENOMIC DNA]</scope>
    <source>
        <strain evidence="2 3">1710b</strain>
    </source>
</reference>
<feature type="compositionally biased region" description="Basic and acidic residues" evidence="1">
    <location>
        <begin position="90"/>
        <end position="117"/>
    </location>
</feature>
<evidence type="ECO:0000256" key="1">
    <source>
        <dbReference type="SAM" id="MobiDB-lite"/>
    </source>
</evidence>
<feature type="region of interest" description="Disordered" evidence="1">
    <location>
        <begin position="1"/>
        <end position="44"/>
    </location>
</feature>
<feature type="compositionally biased region" description="Basic and acidic residues" evidence="1">
    <location>
        <begin position="163"/>
        <end position="177"/>
    </location>
</feature>
<dbReference type="EnsemblBacteria" id="ABA53140">
    <property type="protein sequence ID" value="ABA53140"/>
    <property type="gene ID" value="BURPS1710b_A2445"/>
</dbReference>
<evidence type="ECO:0000313" key="2">
    <source>
        <dbReference type="EMBL" id="ABA53140.1"/>
    </source>
</evidence>